<protein>
    <recommendedName>
        <fullName evidence="4">SGNH hydrolase-type esterase domain-containing protein</fullName>
    </recommendedName>
</protein>
<reference evidence="2 3" key="1">
    <citation type="submission" date="2023-07" db="EMBL/GenBank/DDBJ databases">
        <title>Sorghum-associated microbial communities from plants grown in Nebraska, USA.</title>
        <authorList>
            <person name="Schachtman D."/>
        </authorList>
    </citation>
    <scope>NUCLEOTIDE SEQUENCE [LARGE SCALE GENOMIC DNA]</scope>
    <source>
        <strain evidence="2 3">BE248</strain>
    </source>
</reference>
<evidence type="ECO:0000313" key="2">
    <source>
        <dbReference type="EMBL" id="MDR7087409.1"/>
    </source>
</evidence>
<dbReference type="RefSeq" id="WP_309970972.1">
    <property type="nucleotide sequence ID" value="NZ_JAVDWH010000001.1"/>
</dbReference>
<proteinExistence type="predicted"/>
<comment type="caution">
    <text evidence="2">The sequence shown here is derived from an EMBL/GenBank/DDBJ whole genome shotgun (WGS) entry which is preliminary data.</text>
</comment>
<keyword evidence="3" id="KW-1185">Reference proteome</keyword>
<name>A0ABU1UQF3_9ACTN</name>
<evidence type="ECO:0008006" key="4">
    <source>
        <dbReference type="Google" id="ProtNLM"/>
    </source>
</evidence>
<dbReference type="Proteomes" id="UP001257739">
    <property type="component" value="Unassembled WGS sequence"/>
</dbReference>
<organism evidence="2 3">
    <name type="scientific">Aeromicrobium panaciterrae</name>
    <dbReference type="NCBI Taxonomy" id="363861"/>
    <lineage>
        <taxon>Bacteria</taxon>
        <taxon>Bacillati</taxon>
        <taxon>Actinomycetota</taxon>
        <taxon>Actinomycetes</taxon>
        <taxon>Propionibacteriales</taxon>
        <taxon>Nocardioidaceae</taxon>
        <taxon>Aeromicrobium</taxon>
    </lineage>
</organism>
<accession>A0ABU1UQF3</accession>
<dbReference type="InterPro" id="IPR036514">
    <property type="entry name" value="SGNH_hydro_sf"/>
</dbReference>
<feature type="region of interest" description="Disordered" evidence="1">
    <location>
        <begin position="266"/>
        <end position="366"/>
    </location>
</feature>
<gene>
    <name evidence="2" type="ORF">J2X11_002248</name>
</gene>
<dbReference type="EMBL" id="JAVDWH010000001">
    <property type="protein sequence ID" value="MDR7087409.1"/>
    <property type="molecule type" value="Genomic_DNA"/>
</dbReference>
<feature type="region of interest" description="Disordered" evidence="1">
    <location>
        <begin position="1"/>
        <end position="25"/>
    </location>
</feature>
<dbReference type="Gene3D" id="3.40.50.1110">
    <property type="entry name" value="SGNH hydrolase"/>
    <property type="match status" value="1"/>
</dbReference>
<dbReference type="SUPFAM" id="SSF52266">
    <property type="entry name" value="SGNH hydrolase"/>
    <property type="match status" value="1"/>
</dbReference>
<dbReference type="Gene3D" id="2.60.40.2700">
    <property type="match status" value="2"/>
</dbReference>
<feature type="compositionally biased region" description="Pro residues" evidence="1">
    <location>
        <begin position="280"/>
        <end position="364"/>
    </location>
</feature>
<evidence type="ECO:0000313" key="3">
    <source>
        <dbReference type="Proteomes" id="UP001257739"/>
    </source>
</evidence>
<evidence type="ECO:0000256" key="1">
    <source>
        <dbReference type="SAM" id="MobiDB-lite"/>
    </source>
</evidence>
<sequence>MAQSGISYRATPSTPQVGSSVTMTGQIAPGFSGRTVWIQQEQDTANTWKTVTQATTNASGEYFASVTVKSTGTRTYRARLVGLNPATSLIRVVKVISKPSASRAFKSVNPTVSGAARVGNRIGLATGQWTPTPSKFSYQWRRDGTKITGATAKSYVLTAADHCAHVTVEAKASRNSKLTVRESIAATPVSAGTFVSGTATISGDTVIGHVMTASSKGWSPAPDQLTYQWTRNQQPISGATYATYSTKSADVGADLGVTVVAHRTAYSSTSARSAPVRISEPPPAEPIPTTPEPTTPVPTTPEPTTPEPTTPVPTTPEPTTPEPTTPEPTTPEPTTPEPTTPVPTTPEPTTPEPTTPLPTEPEPSVPASAPTFGDLMKPESAGVVSPSVATVTFSDKQPDWFARNTFVRWDTPGAFAHSLDPVPYGTLHSAAHDDNVYRPSVGGEYHVNNSFYKAADVSFKVTGDKFAIRYLTYKESDAMLWIDGQPVATEPFLGSDPGGTGAWNWLIVSRTSSAPVTVRFAGPLVFSGVDHDSRDNVTVTATQQFTLGVVSDSMYEILNHEKPKFQNAGSALSTVTGFRVWNMAEGGTGYVNDGSGTALSGGKGYPGHISTPYGSDRRIATIAAAPIDALLVNGSLNDRWFSASAHREAMDKFLDRVAEVRPDLPVVLLSLEPLSYLGVDDRTFARYWELNANFASVAATHPNVVGVIDPFTADWITGTGSSVHPKGDGNQDQFVGLDEIHLNGAGQAYYQTRVADELRPMLARLPR</sequence>